<keyword evidence="1" id="KW-0812">Transmembrane</keyword>
<keyword evidence="1" id="KW-1133">Transmembrane helix</keyword>
<dbReference type="AlphaFoldDB" id="A0A6I4TFJ8"/>
<evidence type="ECO:0000313" key="2">
    <source>
        <dbReference type="EMBL" id="MXO75386.1"/>
    </source>
</evidence>
<gene>
    <name evidence="2" type="ORF">GRI40_09190</name>
</gene>
<protein>
    <submittedName>
        <fullName evidence="2">Uncharacterized protein</fullName>
    </submittedName>
</protein>
<dbReference type="EMBL" id="WTZA01000001">
    <property type="protein sequence ID" value="MXO75386.1"/>
    <property type="molecule type" value="Genomic_DNA"/>
</dbReference>
<dbReference type="RefSeq" id="WP_160611031.1">
    <property type="nucleotide sequence ID" value="NZ_WTZA01000001.1"/>
</dbReference>
<evidence type="ECO:0000313" key="3">
    <source>
        <dbReference type="Proteomes" id="UP000439522"/>
    </source>
</evidence>
<dbReference type="Proteomes" id="UP000439522">
    <property type="component" value="Unassembled WGS sequence"/>
</dbReference>
<name>A0A6I4TFJ8_9SPHN</name>
<accession>A0A6I4TFJ8</accession>
<keyword evidence="3" id="KW-1185">Reference proteome</keyword>
<organism evidence="2 3">
    <name type="scientific">Tsuneonella aeria</name>
    <dbReference type="NCBI Taxonomy" id="1837929"/>
    <lineage>
        <taxon>Bacteria</taxon>
        <taxon>Pseudomonadati</taxon>
        <taxon>Pseudomonadota</taxon>
        <taxon>Alphaproteobacteria</taxon>
        <taxon>Sphingomonadales</taxon>
        <taxon>Erythrobacteraceae</taxon>
        <taxon>Tsuneonella</taxon>
    </lineage>
</organism>
<keyword evidence="1" id="KW-0472">Membrane</keyword>
<feature type="transmembrane region" description="Helical" evidence="1">
    <location>
        <begin position="6"/>
        <end position="27"/>
    </location>
</feature>
<evidence type="ECO:0000256" key="1">
    <source>
        <dbReference type="SAM" id="Phobius"/>
    </source>
</evidence>
<proteinExistence type="predicted"/>
<comment type="caution">
    <text evidence="2">The sequence shown here is derived from an EMBL/GenBank/DDBJ whole genome shotgun (WGS) entry which is preliminary data.</text>
</comment>
<reference evidence="2 3" key="1">
    <citation type="submission" date="2019-12" db="EMBL/GenBank/DDBJ databases">
        <title>Genomic-based taxomic classification of the family Erythrobacteraceae.</title>
        <authorList>
            <person name="Xu L."/>
        </authorList>
    </citation>
    <scope>NUCLEOTIDE SEQUENCE [LARGE SCALE GENOMIC DNA]</scope>
    <source>
        <strain evidence="2 3">100921-2</strain>
    </source>
</reference>
<sequence length="93" mass="10310">MMEPEIAFLPSRTLSGIFVGVLIRSFVKGPRWWLAGYVLLLLSPFVYTDIERDPVAFLGVASVPGVLLGYLLTKLPFARRFIRSIARGAVAND</sequence>
<feature type="transmembrane region" description="Helical" evidence="1">
    <location>
        <begin position="54"/>
        <end position="73"/>
    </location>
</feature>